<protein>
    <submittedName>
        <fullName evidence="7">Myc-type, basic helix-loop-helix (BHLH) domain-containing protein</fullName>
    </submittedName>
</protein>
<comment type="subcellular location">
    <subcellularLocation>
        <location evidence="1">Nucleus</location>
    </subcellularLocation>
</comment>
<evidence type="ECO:0000256" key="1">
    <source>
        <dbReference type="ARBA" id="ARBA00004123"/>
    </source>
</evidence>
<keyword evidence="8" id="KW-1185">Reference proteome</keyword>
<dbReference type="Pfam" id="PF00010">
    <property type="entry name" value="HLH"/>
    <property type="match status" value="1"/>
</dbReference>
<accession>A0A2U1NZF2</accession>
<dbReference type="GO" id="GO:0046983">
    <property type="term" value="F:protein dimerization activity"/>
    <property type="evidence" value="ECO:0007669"/>
    <property type="project" value="InterPro"/>
</dbReference>
<organism evidence="7 8">
    <name type="scientific">Artemisia annua</name>
    <name type="common">Sweet wormwood</name>
    <dbReference type="NCBI Taxonomy" id="35608"/>
    <lineage>
        <taxon>Eukaryota</taxon>
        <taxon>Viridiplantae</taxon>
        <taxon>Streptophyta</taxon>
        <taxon>Embryophyta</taxon>
        <taxon>Tracheophyta</taxon>
        <taxon>Spermatophyta</taxon>
        <taxon>Magnoliopsida</taxon>
        <taxon>eudicotyledons</taxon>
        <taxon>Gunneridae</taxon>
        <taxon>Pentapetalae</taxon>
        <taxon>asterids</taxon>
        <taxon>campanulids</taxon>
        <taxon>Asterales</taxon>
        <taxon>Asteraceae</taxon>
        <taxon>Asteroideae</taxon>
        <taxon>Anthemideae</taxon>
        <taxon>Artemisiinae</taxon>
        <taxon>Artemisia</taxon>
    </lineage>
</organism>
<evidence type="ECO:0000256" key="2">
    <source>
        <dbReference type="ARBA" id="ARBA00023015"/>
    </source>
</evidence>
<dbReference type="PANTHER" id="PTHR46772:SF8">
    <property type="entry name" value="TRANSCRIPTION FACTOR BHLH95"/>
    <property type="match status" value="1"/>
</dbReference>
<keyword evidence="3" id="KW-0804">Transcription</keyword>
<dbReference type="CDD" id="cd11393">
    <property type="entry name" value="bHLH_AtbHLH_like"/>
    <property type="match status" value="1"/>
</dbReference>
<name>A0A2U1NZF2_ARTAN</name>
<dbReference type="GO" id="GO:0009960">
    <property type="term" value="P:endosperm development"/>
    <property type="evidence" value="ECO:0007669"/>
    <property type="project" value="InterPro"/>
</dbReference>
<keyword evidence="4" id="KW-0539">Nucleus</keyword>
<dbReference type="PANTHER" id="PTHR46772">
    <property type="entry name" value="BHLH DOMAIN-CONTAINING PROTEIN"/>
    <property type="match status" value="1"/>
</dbReference>
<dbReference type="InterPro" id="IPR036638">
    <property type="entry name" value="HLH_DNA-bd_sf"/>
</dbReference>
<dbReference type="InterPro" id="IPR044278">
    <property type="entry name" value="BHLH95-like"/>
</dbReference>
<evidence type="ECO:0000313" key="8">
    <source>
        <dbReference type="Proteomes" id="UP000245207"/>
    </source>
</evidence>
<feature type="domain" description="BHLH" evidence="6">
    <location>
        <begin position="55"/>
        <end position="106"/>
    </location>
</feature>
<dbReference type="InterPro" id="IPR011598">
    <property type="entry name" value="bHLH_dom"/>
</dbReference>
<dbReference type="GO" id="GO:0003700">
    <property type="term" value="F:DNA-binding transcription factor activity"/>
    <property type="evidence" value="ECO:0007669"/>
    <property type="project" value="InterPro"/>
</dbReference>
<keyword evidence="5" id="KW-0175">Coiled coil</keyword>
<keyword evidence="2" id="KW-0805">Transcription regulation</keyword>
<comment type="caution">
    <text evidence="7">The sequence shown here is derived from an EMBL/GenBank/DDBJ whole genome shotgun (WGS) entry which is preliminary data.</text>
</comment>
<proteinExistence type="predicted"/>
<dbReference type="SUPFAM" id="SSF47459">
    <property type="entry name" value="HLH, helix-loop-helix DNA-binding domain"/>
    <property type="match status" value="1"/>
</dbReference>
<evidence type="ECO:0000313" key="7">
    <source>
        <dbReference type="EMBL" id="PWA78892.1"/>
    </source>
</evidence>
<dbReference type="GO" id="GO:0005634">
    <property type="term" value="C:nucleus"/>
    <property type="evidence" value="ECO:0007669"/>
    <property type="project" value="UniProtKB-SubCell"/>
</dbReference>
<reference evidence="7 8" key="1">
    <citation type="journal article" date="2018" name="Mol. Plant">
        <title>The genome of Artemisia annua provides insight into the evolution of Asteraceae family and artemisinin biosynthesis.</title>
        <authorList>
            <person name="Shen Q."/>
            <person name="Zhang L."/>
            <person name="Liao Z."/>
            <person name="Wang S."/>
            <person name="Yan T."/>
            <person name="Shi P."/>
            <person name="Liu M."/>
            <person name="Fu X."/>
            <person name="Pan Q."/>
            <person name="Wang Y."/>
            <person name="Lv Z."/>
            <person name="Lu X."/>
            <person name="Zhang F."/>
            <person name="Jiang W."/>
            <person name="Ma Y."/>
            <person name="Chen M."/>
            <person name="Hao X."/>
            <person name="Li L."/>
            <person name="Tang Y."/>
            <person name="Lv G."/>
            <person name="Zhou Y."/>
            <person name="Sun X."/>
            <person name="Brodelius P.E."/>
            <person name="Rose J.K.C."/>
            <person name="Tang K."/>
        </authorList>
    </citation>
    <scope>NUCLEOTIDE SEQUENCE [LARGE SCALE GENOMIC DNA]</scope>
    <source>
        <strain evidence="8">cv. Huhao1</strain>
        <tissue evidence="7">Leaf</tissue>
    </source>
</reference>
<evidence type="ECO:0000259" key="6">
    <source>
        <dbReference type="PROSITE" id="PS50888"/>
    </source>
</evidence>
<evidence type="ECO:0000256" key="4">
    <source>
        <dbReference type="ARBA" id="ARBA00023242"/>
    </source>
</evidence>
<dbReference type="Proteomes" id="UP000245207">
    <property type="component" value="Unassembled WGS sequence"/>
</dbReference>
<feature type="coiled-coil region" evidence="5">
    <location>
        <begin position="96"/>
        <end position="123"/>
    </location>
</feature>
<dbReference type="InterPro" id="IPR045239">
    <property type="entry name" value="bHLH95_bHLH"/>
</dbReference>
<dbReference type="PROSITE" id="PS50888">
    <property type="entry name" value="BHLH"/>
    <property type="match status" value="1"/>
</dbReference>
<evidence type="ECO:0000256" key="3">
    <source>
        <dbReference type="ARBA" id="ARBA00023163"/>
    </source>
</evidence>
<dbReference type="OrthoDB" id="690068at2759"/>
<dbReference type="EMBL" id="PKPP01001927">
    <property type="protein sequence ID" value="PWA78892.1"/>
    <property type="molecule type" value="Genomic_DNA"/>
</dbReference>
<evidence type="ECO:0000256" key="5">
    <source>
        <dbReference type="SAM" id="Coils"/>
    </source>
</evidence>
<dbReference type="STRING" id="35608.A0A2U1NZF2"/>
<gene>
    <name evidence="7" type="ORF">CTI12_AA177090</name>
</gene>
<dbReference type="Gene3D" id="4.10.280.10">
    <property type="entry name" value="Helix-loop-helix DNA-binding domain"/>
    <property type="match status" value="1"/>
</dbReference>
<sequence>MGLVEGSDGGAKGTTLVAVGGGMKRNKRTLVTMNGDMKKESGVEDKKEIKDLQLCGHSKHLWTERQRRKKMQIMFQDLQALLPCHSSPKEHLATIVDEAIAYVKTLEETIQELENQKLEKLCVSSSTAELDTASRSRIAPFCFTRLSPPVFQTWTSPNVSLDVCGADAYITICSSKKSQLITRICFVMEKYKINIISIKIYSDKYRSMFIFHVQANAHDEVLTASCYEELLKKAALEILLLVNSKSS</sequence>
<dbReference type="SMART" id="SM00353">
    <property type="entry name" value="HLH"/>
    <property type="match status" value="1"/>
</dbReference>
<dbReference type="AlphaFoldDB" id="A0A2U1NZF2"/>